<feature type="domain" description="N-acetyltransferase" evidence="1">
    <location>
        <begin position="7"/>
        <end position="167"/>
    </location>
</feature>
<dbReference type="InterPro" id="IPR016181">
    <property type="entry name" value="Acyl_CoA_acyltransferase"/>
</dbReference>
<keyword evidence="3" id="KW-1185">Reference proteome</keyword>
<dbReference type="PANTHER" id="PTHR43138:SF1">
    <property type="entry name" value="N-ACETYLTRANSFERASE ACA1"/>
    <property type="match status" value="1"/>
</dbReference>
<evidence type="ECO:0000313" key="3">
    <source>
        <dbReference type="Proteomes" id="UP000322545"/>
    </source>
</evidence>
<dbReference type="InterPro" id="IPR052742">
    <property type="entry name" value="Mito_N-acetyltransferase"/>
</dbReference>
<name>A0A1M7CCM9_9RHOB</name>
<protein>
    <submittedName>
        <fullName evidence="2">Ribosomal protein S18 acetylase RimI</fullName>
    </submittedName>
</protein>
<dbReference type="PROSITE" id="PS51186">
    <property type="entry name" value="GNAT"/>
    <property type="match status" value="1"/>
</dbReference>
<dbReference type="SUPFAM" id="SSF55729">
    <property type="entry name" value="Acyl-CoA N-acyltransferases (Nat)"/>
    <property type="match status" value="1"/>
</dbReference>
<dbReference type="EMBL" id="FRCB01000002">
    <property type="protein sequence ID" value="SHL64984.1"/>
    <property type="molecule type" value="Genomic_DNA"/>
</dbReference>
<evidence type="ECO:0000259" key="1">
    <source>
        <dbReference type="PROSITE" id="PS51186"/>
    </source>
</evidence>
<dbReference type="Gene3D" id="3.40.630.30">
    <property type="match status" value="1"/>
</dbReference>
<keyword evidence="2" id="KW-0689">Ribosomal protein</keyword>
<proteinExistence type="predicted"/>
<dbReference type="Proteomes" id="UP000322545">
    <property type="component" value="Unassembled WGS sequence"/>
</dbReference>
<dbReference type="AlphaFoldDB" id="A0A1M7CCM9"/>
<gene>
    <name evidence="2" type="ORF">SAMN05443432_102110</name>
</gene>
<organism evidence="2 3">
    <name type="scientific">Roseovarius litoreus</name>
    <dbReference type="NCBI Taxonomy" id="1155722"/>
    <lineage>
        <taxon>Bacteria</taxon>
        <taxon>Pseudomonadati</taxon>
        <taxon>Pseudomonadota</taxon>
        <taxon>Alphaproteobacteria</taxon>
        <taxon>Rhodobacterales</taxon>
        <taxon>Roseobacteraceae</taxon>
        <taxon>Roseovarius</taxon>
    </lineage>
</organism>
<dbReference type="CDD" id="cd04301">
    <property type="entry name" value="NAT_SF"/>
    <property type="match status" value="1"/>
</dbReference>
<dbReference type="RefSeq" id="WP_149778488.1">
    <property type="nucleotide sequence ID" value="NZ_FRCB01000002.1"/>
</dbReference>
<dbReference type="GO" id="GO:0005840">
    <property type="term" value="C:ribosome"/>
    <property type="evidence" value="ECO:0007669"/>
    <property type="project" value="UniProtKB-KW"/>
</dbReference>
<reference evidence="2 3" key="1">
    <citation type="submission" date="2016-11" db="EMBL/GenBank/DDBJ databases">
        <authorList>
            <person name="Varghese N."/>
            <person name="Submissions S."/>
        </authorList>
    </citation>
    <scope>NUCLEOTIDE SEQUENCE [LARGE SCALE GENOMIC DNA]</scope>
    <source>
        <strain evidence="2 3">DSM 28249</strain>
    </source>
</reference>
<dbReference type="GO" id="GO:0016747">
    <property type="term" value="F:acyltransferase activity, transferring groups other than amino-acyl groups"/>
    <property type="evidence" value="ECO:0007669"/>
    <property type="project" value="InterPro"/>
</dbReference>
<accession>A0A1M7CCM9</accession>
<dbReference type="InterPro" id="IPR000182">
    <property type="entry name" value="GNAT_dom"/>
</dbReference>
<evidence type="ECO:0000313" key="2">
    <source>
        <dbReference type="EMBL" id="SHL64984.1"/>
    </source>
</evidence>
<keyword evidence="2" id="KW-0687">Ribonucleoprotein</keyword>
<sequence>MTYGDDLVIRAVRDSDEDALWPILRRVIRAGETYAIDPGLTRERALDLWIRQPRGCYVAEHDGEIVGTYYIKSNQAGGGAHVCNCGYMTAQAARGRGVARAMCLHSQSEARKLGYLAMQFNLVVATNTAAIGLWDNLGFRTIGRLPGAFAHPKAGFVDALVMYKWLDEGEPA</sequence>
<dbReference type="Pfam" id="PF00583">
    <property type="entry name" value="Acetyltransf_1"/>
    <property type="match status" value="1"/>
</dbReference>
<dbReference type="PANTHER" id="PTHR43138">
    <property type="entry name" value="ACETYLTRANSFERASE, GNAT FAMILY"/>
    <property type="match status" value="1"/>
</dbReference>